<keyword evidence="3" id="KW-1185">Reference proteome</keyword>
<name>A0ABM6JU09_SPOUR</name>
<evidence type="ECO:0008006" key="4">
    <source>
        <dbReference type="Google" id="ProtNLM"/>
    </source>
</evidence>
<dbReference type="Proteomes" id="UP000192486">
    <property type="component" value="Chromosome"/>
</dbReference>
<gene>
    <name evidence="2" type="ORF">SporoS204_04915</name>
</gene>
<evidence type="ECO:0000256" key="1">
    <source>
        <dbReference type="SAM" id="Phobius"/>
    </source>
</evidence>
<feature type="transmembrane region" description="Helical" evidence="1">
    <location>
        <begin position="7"/>
        <end position="24"/>
    </location>
</feature>
<feature type="transmembrane region" description="Helical" evidence="1">
    <location>
        <begin position="44"/>
        <end position="71"/>
    </location>
</feature>
<keyword evidence="1" id="KW-0812">Transmembrane</keyword>
<evidence type="ECO:0000313" key="2">
    <source>
        <dbReference type="EMBL" id="ARF13558.1"/>
    </source>
</evidence>
<organism evidence="2 3">
    <name type="scientific">Sporosarcina ureae</name>
    <dbReference type="NCBI Taxonomy" id="1571"/>
    <lineage>
        <taxon>Bacteria</taxon>
        <taxon>Bacillati</taxon>
        <taxon>Bacillota</taxon>
        <taxon>Bacilli</taxon>
        <taxon>Bacillales</taxon>
        <taxon>Caryophanaceae</taxon>
        <taxon>Sporosarcina</taxon>
    </lineage>
</organism>
<protein>
    <recommendedName>
        <fullName evidence="4">DUF2975 domain-containing protein</fullName>
    </recommendedName>
</protein>
<sequence length="147" mass="16626">MTFLSKLIIAILSAIIFSLTLAFYEYTPSAQQQADVGYFPYDALFVLCFLYSIPIYIIGGIPYSLYVDIYFEKIKFRNEVQKYIMYFLIYIAGGLLIVGILLFISVLIDGDVSGLLISNVFILGVCASLLFFHISLLFNKVLKILAK</sequence>
<keyword evidence="1" id="KW-1133">Transmembrane helix</keyword>
<dbReference type="EMBL" id="CP015108">
    <property type="protein sequence ID" value="ARF13558.1"/>
    <property type="molecule type" value="Genomic_DNA"/>
</dbReference>
<proteinExistence type="predicted"/>
<feature type="transmembrane region" description="Helical" evidence="1">
    <location>
        <begin position="114"/>
        <end position="138"/>
    </location>
</feature>
<evidence type="ECO:0000313" key="3">
    <source>
        <dbReference type="Proteomes" id="UP000192486"/>
    </source>
</evidence>
<feature type="transmembrane region" description="Helical" evidence="1">
    <location>
        <begin position="83"/>
        <end position="108"/>
    </location>
</feature>
<accession>A0ABM6JU09</accession>
<reference evidence="2 3" key="1">
    <citation type="submission" date="2016-04" db="EMBL/GenBank/DDBJ databases">
        <title>Comparative Genomics and Epigenetics of Sporosarcina ureae.</title>
        <authorList>
            <person name="Oliver A.S."/>
            <person name="Cooper K.K."/>
        </authorList>
    </citation>
    <scope>NUCLEOTIDE SEQUENCE [LARGE SCALE GENOMIC DNA]</scope>
    <source>
        <strain evidence="2 3">S204</strain>
    </source>
</reference>
<keyword evidence="1" id="KW-0472">Membrane</keyword>